<gene>
    <name evidence="8" type="ORF">PECUL_23A030574</name>
</gene>
<feature type="region of interest" description="Disordered" evidence="6">
    <location>
        <begin position="140"/>
        <end position="163"/>
    </location>
</feature>
<sequence length="186" mass="21306">MVAHWRRMLFLLLATCKFFLIECITDEEVPDEWMLLHVIQGQIGAGNYSYLRLNHEGKIILKMYSLRGDADIYISASNLHPSFDEYELQSTTCGLDTITVPDHFSRPVGIGIYGHPSYLESEFELQVFYDQTIHEDPYADASFDPEDVEASQKKQGQTPLDTSQEEESVLRTILIGILKIILEILF</sequence>
<name>A0AAD1REH3_PELCU</name>
<protein>
    <submittedName>
        <fullName evidence="8">UPF0669 C6orf120 homolog</fullName>
    </submittedName>
</protein>
<comment type="similarity">
    <text evidence="2">Belongs to the UPF0669 family.</text>
</comment>
<evidence type="ECO:0000256" key="1">
    <source>
        <dbReference type="ARBA" id="ARBA00004613"/>
    </source>
</evidence>
<evidence type="ECO:0000256" key="2">
    <source>
        <dbReference type="ARBA" id="ARBA00008960"/>
    </source>
</evidence>
<proteinExistence type="inferred from homology"/>
<dbReference type="Proteomes" id="UP001295444">
    <property type="component" value="Chromosome 02"/>
</dbReference>
<reference evidence="8" key="1">
    <citation type="submission" date="2022-03" db="EMBL/GenBank/DDBJ databases">
        <authorList>
            <person name="Alioto T."/>
            <person name="Alioto T."/>
            <person name="Gomez Garrido J."/>
        </authorList>
    </citation>
    <scope>NUCLEOTIDE SEQUENCE</scope>
</reference>
<dbReference type="Pfam" id="PF17065">
    <property type="entry name" value="UPF0669"/>
    <property type="match status" value="1"/>
</dbReference>
<feature type="compositionally biased region" description="Polar residues" evidence="6">
    <location>
        <begin position="153"/>
        <end position="162"/>
    </location>
</feature>
<dbReference type="InterPro" id="IPR031420">
    <property type="entry name" value="UPF0669"/>
</dbReference>
<organism evidence="8 9">
    <name type="scientific">Pelobates cultripes</name>
    <name type="common">Western spadefoot toad</name>
    <dbReference type="NCBI Taxonomy" id="61616"/>
    <lineage>
        <taxon>Eukaryota</taxon>
        <taxon>Metazoa</taxon>
        <taxon>Chordata</taxon>
        <taxon>Craniata</taxon>
        <taxon>Vertebrata</taxon>
        <taxon>Euteleostomi</taxon>
        <taxon>Amphibia</taxon>
        <taxon>Batrachia</taxon>
        <taxon>Anura</taxon>
        <taxon>Pelobatoidea</taxon>
        <taxon>Pelobatidae</taxon>
        <taxon>Pelobates</taxon>
    </lineage>
</organism>
<dbReference type="PANTHER" id="PTHR31703">
    <property type="entry name" value="UPF0669 PROTEIN C6ORF120"/>
    <property type="match status" value="1"/>
</dbReference>
<keyword evidence="5" id="KW-0325">Glycoprotein</keyword>
<evidence type="ECO:0000256" key="3">
    <source>
        <dbReference type="ARBA" id="ARBA00022525"/>
    </source>
</evidence>
<dbReference type="PANTHER" id="PTHR31703:SF2">
    <property type="entry name" value="UPF0669 PROTEIN C6ORF120"/>
    <property type="match status" value="1"/>
</dbReference>
<evidence type="ECO:0000256" key="4">
    <source>
        <dbReference type="ARBA" id="ARBA00022729"/>
    </source>
</evidence>
<comment type="subcellular location">
    <subcellularLocation>
        <location evidence="1">Secreted</location>
    </subcellularLocation>
</comment>
<keyword evidence="4 7" id="KW-0732">Signal</keyword>
<feature type="chain" id="PRO_5042259621" evidence="7">
    <location>
        <begin position="24"/>
        <end position="186"/>
    </location>
</feature>
<evidence type="ECO:0000313" key="9">
    <source>
        <dbReference type="Proteomes" id="UP001295444"/>
    </source>
</evidence>
<dbReference type="GO" id="GO:0005576">
    <property type="term" value="C:extracellular region"/>
    <property type="evidence" value="ECO:0007669"/>
    <property type="project" value="UniProtKB-SubCell"/>
</dbReference>
<keyword evidence="9" id="KW-1185">Reference proteome</keyword>
<keyword evidence="3" id="KW-0964">Secreted</keyword>
<dbReference type="EMBL" id="OW240913">
    <property type="protein sequence ID" value="CAH2249954.1"/>
    <property type="molecule type" value="Genomic_DNA"/>
</dbReference>
<evidence type="ECO:0000256" key="5">
    <source>
        <dbReference type="ARBA" id="ARBA00023180"/>
    </source>
</evidence>
<evidence type="ECO:0000256" key="7">
    <source>
        <dbReference type="SAM" id="SignalP"/>
    </source>
</evidence>
<evidence type="ECO:0000256" key="6">
    <source>
        <dbReference type="SAM" id="MobiDB-lite"/>
    </source>
</evidence>
<evidence type="ECO:0000313" key="8">
    <source>
        <dbReference type="EMBL" id="CAH2249954.1"/>
    </source>
</evidence>
<dbReference type="AlphaFoldDB" id="A0AAD1REH3"/>
<accession>A0AAD1REH3</accession>
<feature type="signal peptide" evidence="7">
    <location>
        <begin position="1"/>
        <end position="23"/>
    </location>
</feature>